<evidence type="ECO:0000259" key="1">
    <source>
        <dbReference type="Pfam" id="PF00027"/>
    </source>
</evidence>
<dbReference type="RefSeq" id="WP_157563759.1">
    <property type="nucleotide sequence ID" value="NZ_WPIK01000002.1"/>
</dbReference>
<feature type="domain" description="Cyclic nucleotide-binding" evidence="1">
    <location>
        <begin position="30"/>
        <end position="108"/>
    </location>
</feature>
<dbReference type="Proteomes" id="UP000462014">
    <property type="component" value="Unassembled WGS sequence"/>
</dbReference>
<accession>A0A7K1SSP5</accession>
<organism evidence="2 3">
    <name type="scientific">Mucilaginibacter arboris</name>
    <dbReference type="NCBI Taxonomy" id="2682090"/>
    <lineage>
        <taxon>Bacteria</taxon>
        <taxon>Pseudomonadati</taxon>
        <taxon>Bacteroidota</taxon>
        <taxon>Sphingobacteriia</taxon>
        <taxon>Sphingobacteriales</taxon>
        <taxon>Sphingobacteriaceae</taxon>
        <taxon>Mucilaginibacter</taxon>
    </lineage>
</organism>
<dbReference type="EMBL" id="WPIK01000002">
    <property type="protein sequence ID" value="MVN20332.1"/>
    <property type="molecule type" value="Genomic_DNA"/>
</dbReference>
<dbReference type="InterPro" id="IPR000595">
    <property type="entry name" value="cNMP-bd_dom"/>
</dbReference>
<dbReference type="CDD" id="cd00038">
    <property type="entry name" value="CAP_ED"/>
    <property type="match status" value="1"/>
</dbReference>
<comment type="caution">
    <text evidence="2">The sequence shown here is derived from an EMBL/GenBank/DDBJ whole genome shotgun (WGS) entry which is preliminary data.</text>
</comment>
<dbReference type="InterPro" id="IPR018490">
    <property type="entry name" value="cNMP-bd_dom_sf"/>
</dbReference>
<dbReference type="Pfam" id="PF00027">
    <property type="entry name" value="cNMP_binding"/>
    <property type="match status" value="1"/>
</dbReference>
<name>A0A7K1SSP5_9SPHI</name>
<evidence type="ECO:0000313" key="3">
    <source>
        <dbReference type="Proteomes" id="UP000462014"/>
    </source>
</evidence>
<gene>
    <name evidence="2" type="ORF">GO621_02125</name>
</gene>
<keyword evidence="3" id="KW-1185">Reference proteome</keyword>
<dbReference type="InterPro" id="IPR014710">
    <property type="entry name" value="RmlC-like_jellyroll"/>
</dbReference>
<sequence>MFEAFDKNISNHVNLSTDELDLVHHLFQHKTYRKKTLLLSEGQVCNFEAYLVKGCVKRYYIDPNGDEVILQFAVEDWWVSDMVSFTEQVPSHLYIETIEETELLQITYPNKELLFKQVPQLERVFRLLVQRAYSVLENRFFTGLTASAEERYLNFIKKYPILPQRVPQYQIASYLGITPEALSRIRASLLRKK</sequence>
<protein>
    <submittedName>
        <fullName evidence="2">Cyclic nucleotide-binding domain-containing protein</fullName>
    </submittedName>
</protein>
<evidence type="ECO:0000313" key="2">
    <source>
        <dbReference type="EMBL" id="MVN20332.1"/>
    </source>
</evidence>
<dbReference type="Gene3D" id="2.60.120.10">
    <property type="entry name" value="Jelly Rolls"/>
    <property type="match status" value="1"/>
</dbReference>
<proteinExistence type="predicted"/>
<reference evidence="2 3" key="1">
    <citation type="submission" date="2019-12" db="EMBL/GenBank/DDBJ databases">
        <title>Mucilaginibacter sp. HMF7410 genome sequencing and assembly.</title>
        <authorList>
            <person name="Kang H."/>
            <person name="Cha I."/>
            <person name="Kim H."/>
            <person name="Joh K."/>
        </authorList>
    </citation>
    <scope>NUCLEOTIDE SEQUENCE [LARGE SCALE GENOMIC DNA]</scope>
    <source>
        <strain evidence="2 3">HMF7410</strain>
    </source>
</reference>
<dbReference type="SUPFAM" id="SSF51206">
    <property type="entry name" value="cAMP-binding domain-like"/>
    <property type="match status" value="1"/>
</dbReference>
<dbReference type="AlphaFoldDB" id="A0A7K1SSP5"/>